<feature type="transmembrane region" description="Helical" evidence="3">
    <location>
        <begin position="43"/>
        <end position="63"/>
    </location>
</feature>
<dbReference type="InterPro" id="IPR010618">
    <property type="entry name" value="RPF"/>
</dbReference>
<evidence type="ECO:0000256" key="3">
    <source>
        <dbReference type="SAM" id="Phobius"/>
    </source>
</evidence>
<dbReference type="CDD" id="cd13925">
    <property type="entry name" value="RPF"/>
    <property type="match status" value="1"/>
</dbReference>
<keyword evidence="3" id="KW-1133">Transmembrane helix</keyword>
<protein>
    <submittedName>
        <fullName evidence="6">Transglycosylase family protein</fullName>
    </submittedName>
</protein>
<keyword evidence="2" id="KW-0378">Hydrolase</keyword>
<keyword evidence="7" id="KW-1185">Reference proteome</keyword>
<evidence type="ECO:0000259" key="4">
    <source>
        <dbReference type="Pfam" id="PF01471"/>
    </source>
</evidence>
<evidence type="ECO:0000313" key="6">
    <source>
        <dbReference type="EMBL" id="GAA1227493.1"/>
    </source>
</evidence>
<dbReference type="EMBL" id="BAAALN010000002">
    <property type="protein sequence ID" value="GAA1227493.1"/>
    <property type="molecule type" value="Genomic_DNA"/>
</dbReference>
<organism evidence="6 7">
    <name type="scientific">Prauserella halophila</name>
    <dbReference type="NCBI Taxonomy" id="185641"/>
    <lineage>
        <taxon>Bacteria</taxon>
        <taxon>Bacillati</taxon>
        <taxon>Actinomycetota</taxon>
        <taxon>Actinomycetes</taxon>
        <taxon>Pseudonocardiales</taxon>
        <taxon>Pseudonocardiaceae</taxon>
        <taxon>Prauserella</taxon>
    </lineage>
</organism>
<keyword evidence="3" id="KW-0472">Membrane</keyword>
<feature type="transmembrane region" description="Helical" evidence="3">
    <location>
        <begin position="14"/>
        <end position="31"/>
    </location>
</feature>
<dbReference type="Proteomes" id="UP001500653">
    <property type="component" value="Unassembled WGS sequence"/>
</dbReference>
<proteinExistence type="inferred from homology"/>
<dbReference type="Pfam" id="PF01471">
    <property type="entry name" value="PG_binding_1"/>
    <property type="match status" value="1"/>
</dbReference>
<evidence type="ECO:0000256" key="2">
    <source>
        <dbReference type="ARBA" id="ARBA00022801"/>
    </source>
</evidence>
<comment type="caution">
    <text evidence="6">The sequence shown here is derived from an EMBL/GenBank/DDBJ whole genome shotgun (WGS) entry which is preliminary data.</text>
</comment>
<dbReference type="InterPro" id="IPR023346">
    <property type="entry name" value="Lysozyme-like_dom_sf"/>
</dbReference>
<dbReference type="SUPFAM" id="SSF47090">
    <property type="entry name" value="PGBD-like"/>
    <property type="match status" value="1"/>
</dbReference>
<dbReference type="InterPro" id="IPR002477">
    <property type="entry name" value="Peptidoglycan-bd-like"/>
</dbReference>
<sequence>MSQQYPPPVVGETAVSSVTVVAVVRFAYRAVMTSSRLRGPARGLTRLLLVVLAALGVQFALAVPTSADPSRADWAKLRMCESTERYHVNTGNGYYGAYQFDLPTWRSVGGTGRPDLATPAEQDYRALRLYRMRGWQPWECAGMVGLVDDADARSKVVPSRAESAYIGGGEPAAPAPPGSPSMPDWPGVVYAYGDCAPQLRTFQLRMNAFGYDFQGTGCYYDETKEAVLDLQRANDIRDSGRLGPKTWKAAWEGTAPR</sequence>
<dbReference type="Gene3D" id="1.10.101.10">
    <property type="entry name" value="PGBD-like superfamily/PGBD"/>
    <property type="match status" value="1"/>
</dbReference>
<feature type="domain" description="Peptidoglycan binding-like" evidence="4">
    <location>
        <begin position="197"/>
        <end position="249"/>
    </location>
</feature>
<dbReference type="InterPro" id="IPR036365">
    <property type="entry name" value="PGBD-like_sf"/>
</dbReference>
<gene>
    <name evidence="6" type="ORF">GCM10009676_07200</name>
</gene>
<name>A0ABP4GK49_9PSEU</name>
<reference evidence="7" key="1">
    <citation type="journal article" date="2019" name="Int. J. Syst. Evol. Microbiol.">
        <title>The Global Catalogue of Microorganisms (GCM) 10K type strain sequencing project: providing services to taxonomists for standard genome sequencing and annotation.</title>
        <authorList>
            <consortium name="The Broad Institute Genomics Platform"/>
            <consortium name="The Broad Institute Genome Sequencing Center for Infectious Disease"/>
            <person name="Wu L."/>
            <person name="Ma J."/>
        </authorList>
    </citation>
    <scope>NUCLEOTIDE SEQUENCE [LARGE SCALE GENOMIC DNA]</scope>
    <source>
        <strain evidence="7">JCM 13023</strain>
    </source>
</reference>
<comment type="similarity">
    <text evidence="1">Belongs to the transglycosylase family. Rpf subfamily.</text>
</comment>
<dbReference type="InterPro" id="IPR036366">
    <property type="entry name" value="PGBDSf"/>
</dbReference>
<evidence type="ECO:0000313" key="7">
    <source>
        <dbReference type="Proteomes" id="UP001500653"/>
    </source>
</evidence>
<keyword evidence="3" id="KW-0812">Transmembrane</keyword>
<evidence type="ECO:0000259" key="5">
    <source>
        <dbReference type="Pfam" id="PF06737"/>
    </source>
</evidence>
<evidence type="ECO:0000256" key="1">
    <source>
        <dbReference type="ARBA" id="ARBA00010830"/>
    </source>
</evidence>
<accession>A0ABP4GK49</accession>
<dbReference type="SUPFAM" id="SSF53955">
    <property type="entry name" value="Lysozyme-like"/>
    <property type="match status" value="1"/>
</dbReference>
<dbReference type="Pfam" id="PF06737">
    <property type="entry name" value="Transglycosylas"/>
    <property type="match status" value="1"/>
</dbReference>
<feature type="domain" description="Resuscitation-promoting factor core lysozyme-like" evidence="5">
    <location>
        <begin position="71"/>
        <end position="140"/>
    </location>
</feature>
<dbReference type="Gene3D" id="1.10.530.10">
    <property type="match status" value="1"/>
</dbReference>